<dbReference type="AlphaFoldDB" id="X1B6A4"/>
<organism evidence="7">
    <name type="scientific">marine sediment metagenome</name>
    <dbReference type="NCBI Taxonomy" id="412755"/>
    <lineage>
        <taxon>unclassified sequences</taxon>
        <taxon>metagenomes</taxon>
        <taxon>ecological metagenomes</taxon>
    </lineage>
</organism>
<keyword evidence="5" id="KW-0411">Iron-sulfur</keyword>
<evidence type="ECO:0000313" key="7">
    <source>
        <dbReference type="EMBL" id="GAG91269.1"/>
    </source>
</evidence>
<evidence type="ECO:0000256" key="1">
    <source>
        <dbReference type="ARBA" id="ARBA00022485"/>
    </source>
</evidence>
<dbReference type="InterPro" id="IPR051460">
    <property type="entry name" value="HdrC_iron-sulfur_subunit"/>
</dbReference>
<dbReference type="GO" id="GO:0016491">
    <property type="term" value="F:oxidoreductase activity"/>
    <property type="evidence" value="ECO:0007669"/>
    <property type="project" value="UniProtKB-KW"/>
</dbReference>
<evidence type="ECO:0000256" key="2">
    <source>
        <dbReference type="ARBA" id="ARBA00022723"/>
    </source>
</evidence>
<accession>X1B6A4</accession>
<keyword evidence="4" id="KW-0408">Iron</keyword>
<dbReference type="GO" id="GO:0046872">
    <property type="term" value="F:metal ion binding"/>
    <property type="evidence" value="ECO:0007669"/>
    <property type="project" value="UniProtKB-KW"/>
</dbReference>
<dbReference type="EMBL" id="BART01027254">
    <property type="protein sequence ID" value="GAG91269.1"/>
    <property type="molecule type" value="Genomic_DNA"/>
</dbReference>
<comment type="caution">
    <text evidence="7">The sequence shown here is derived from an EMBL/GenBank/DDBJ whole genome shotgun (WGS) entry which is preliminary data.</text>
</comment>
<reference evidence="7" key="1">
    <citation type="journal article" date="2014" name="Front. Microbiol.">
        <title>High frequency of phylogenetically diverse reductive dehalogenase-homologous genes in deep subseafloor sedimentary metagenomes.</title>
        <authorList>
            <person name="Kawai M."/>
            <person name="Futagami T."/>
            <person name="Toyoda A."/>
            <person name="Takaki Y."/>
            <person name="Nishi S."/>
            <person name="Hori S."/>
            <person name="Arai W."/>
            <person name="Tsubouchi T."/>
            <person name="Morono Y."/>
            <person name="Uchiyama I."/>
            <person name="Ito T."/>
            <person name="Fujiyama A."/>
            <person name="Inagaki F."/>
            <person name="Takami H."/>
        </authorList>
    </citation>
    <scope>NUCLEOTIDE SEQUENCE</scope>
    <source>
        <strain evidence="7">Expedition CK06-06</strain>
    </source>
</reference>
<evidence type="ECO:0000256" key="4">
    <source>
        <dbReference type="ARBA" id="ARBA00023004"/>
    </source>
</evidence>
<dbReference type="GO" id="GO:0005886">
    <property type="term" value="C:plasma membrane"/>
    <property type="evidence" value="ECO:0007669"/>
    <property type="project" value="TreeGrafter"/>
</dbReference>
<name>X1B6A4_9ZZZZ</name>
<dbReference type="PANTHER" id="PTHR43255:SF1">
    <property type="entry name" value="IRON-SULFUR-BINDING OXIDOREDUCTASE FADF-RELATED"/>
    <property type="match status" value="1"/>
</dbReference>
<dbReference type="InterPro" id="IPR004017">
    <property type="entry name" value="Cys_rich_dom"/>
</dbReference>
<keyword evidence="1" id="KW-0004">4Fe-4S</keyword>
<evidence type="ECO:0000256" key="3">
    <source>
        <dbReference type="ARBA" id="ARBA00023002"/>
    </source>
</evidence>
<feature type="domain" description="Cysteine-rich" evidence="6">
    <location>
        <begin position="24"/>
        <end position="103"/>
    </location>
</feature>
<feature type="non-terminal residue" evidence="7">
    <location>
        <position position="1"/>
    </location>
</feature>
<sequence length="258" mass="29133">DGYRTSEKSDVMLFIGCSPYFEPVFEDIPMRTLNIAEASLKVLNSLGIEPLVHPDERCCGHDALWVGDVETFKKLAEHNAAIIKESGVKKVIFFCPECYRTFKLDYPDYVKLDCEVMHISELLAQRLETEGLRFNEVKRKVTYQDPCRLGRHLGIYDAPRKVLQAIPGIELVEMEHNREESICCGTSCFTNCDSYSKQIRVERLLEAKATGAETLITSCPKCQTHFRCAMVNKGEEKGPDIEIELMDLVNLVATSLGG</sequence>
<proteinExistence type="predicted"/>
<evidence type="ECO:0000259" key="6">
    <source>
        <dbReference type="Pfam" id="PF02754"/>
    </source>
</evidence>
<dbReference type="PANTHER" id="PTHR43255">
    <property type="entry name" value="IRON-SULFUR-BINDING OXIDOREDUCTASE FADF-RELATED-RELATED"/>
    <property type="match status" value="1"/>
</dbReference>
<dbReference type="Pfam" id="PF02754">
    <property type="entry name" value="CCG"/>
    <property type="match status" value="2"/>
</dbReference>
<protein>
    <recommendedName>
        <fullName evidence="6">Cysteine-rich domain-containing protein</fullName>
    </recommendedName>
</protein>
<dbReference type="GO" id="GO:0051539">
    <property type="term" value="F:4 iron, 4 sulfur cluster binding"/>
    <property type="evidence" value="ECO:0007669"/>
    <property type="project" value="UniProtKB-KW"/>
</dbReference>
<keyword evidence="3" id="KW-0560">Oxidoreductase</keyword>
<keyword evidence="2" id="KW-0479">Metal-binding</keyword>
<evidence type="ECO:0000256" key="5">
    <source>
        <dbReference type="ARBA" id="ARBA00023014"/>
    </source>
</evidence>
<feature type="domain" description="Cysteine-rich" evidence="6">
    <location>
        <begin position="141"/>
        <end position="227"/>
    </location>
</feature>
<gene>
    <name evidence="7" type="ORF">S01H4_48352</name>
</gene>